<dbReference type="PANTHER" id="PTHR44119:SF4">
    <property type="entry name" value="AEROBIC COBALTOCHELATASE SUBUNIT COBN"/>
    <property type="match status" value="1"/>
</dbReference>
<name>A0A2S9JUQ6_9SPHI</name>
<protein>
    <submittedName>
        <fullName evidence="4">Cobalt chelatase</fullName>
    </submittedName>
</protein>
<feature type="region of interest" description="Disordered" evidence="1">
    <location>
        <begin position="1213"/>
        <end position="1232"/>
    </location>
</feature>
<keyword evidence="5" id="KW-1185">Reference proteome</keyword>
<dbReference type="RefSeq" id="WP_105724362.1">
    <property type="nucleotide sequence ID" value="NZ_PVBS01000001.1"/>
</dbReference>
<feature type="chain" id="PRO_5015716954" evidence="2">
    <location>
        <begin position="25"/>
        <end position="1282"/>
    </location>
</feature>
<evidence type="ECO:0000256" key="1">
    <source>
        <dbReference type="SAM" id="MobiDB-lite"/>
    </source>
</evidence>
<reference evidence="4 5" key="1">
    <citation type="submission" date="2018-02" db="EMBL/GenBank/DDBJ databases">
        <title>The draft genome of Sphingobacterium gobiense H7.</title>
        <authorList>
            <person name="Li L."/>
            <person name="Liu L."/>
            <person name="Zhang X."/>
            <person name="Wang T."/>
            <person name="Liang L."/>
        </authorList>
    </citation>
    <scope>NUCLEOTIDE SEQUENCE [LARGE SCALE GENOMIC DNA]</scope>
    <source>
        <strain evidence="4 5">ACCC 05757</strain>
    </source>
</reference>
<feature type="signal peptide" evidence="2">
    <location>
        <begin position="1"/>
        <end position="24"/>
    </location>
</feature>
<evidence type="ECO:0000313" key="4">
    <source>
        <dbReference type="EMBL" id="PRD56999.1"/>
    </source>
</evidence>
<proteinExistence type="predicted"/>
<gene>
    <name evidence="4" type="ORF">C5749_07265</name>
</gene>
<organism evidence="4 5">
    <name type="scientific">Sphingobacterium gobiense</name>
    <dbReference type="NCBI Taxonomy" id="1382456"/>
    <lineage>
        <taxon>Bacteria</taxon>
        <taxon>Pseudomonadati</taxon>
        <taxon>Bacteroidota</taxon>
        <taxon>Sphingobacteriia</taxon>
        <taxon>Sphingobacteriales</taxon>
        <taxon>Sphingobacteriaceae</taxon>
        <taxon>Sphingobacterium</taxon>
    </lineage>
</organism>
<feature type="domain" description="CobN/magnesium chelatase" evidence="3">
    <location>
        <begin position="738"/>
        <end position="1177"/>
    </location>
</feature>
<evidence type="ECO:0000313" key="5">
    <source>
        <dbReference type="Proteomes" id="UP000238642"/>
    </source>
</evidence>
<dbReference type="Pfam" id="PF02514">
    <property type="entry name" value="CobN-Mg_chel"/>
    <property type="match status" value="1"/>
</dbReference>
<evidence type="ECO:0000259" key="3">
    <source>
        <dbReference type="Pfam" id="PF02514"/>
    </source>
</evidence>
<dbReference type="Proteomes" id="UP000238642">
    <property type="component" value="Unassembled WGS sequence"/>
</dbReference>
<evidence type="ECO:0000256" key="2">
    <source>
        <dbReference type="SAM" id="SignalP"/>
    </source>
</evidence>
<keyword evidence="2" id="KW-0732">Signal</keyword>
<sequence>MVRKFWCLLCGVVLFFIVSPSLKAQDAERRLRIALLMSDNYSKPVVDAMDTLGRIPQFSDRFDIVTTQNGASAVETADVVVCYVHTPQVVQRFAQQMKKVIERGGVVYAVGHTAEAANYEAWGMQFDATLEPYFDNPNGLNMTRLVQLLCDRHLGGIFAPQGPMDFPDYAMIDWRTGKLYTAVEDFQEAYETDSADAPWVAIYGFRYEFVTGQDGYLRAYAKGLADAGFNVMLCYGFPLERVLEDFCIHAKGKPRIDVLVNCSSLPGGSPEKLAVAFSALGVPVINGISVSQTKAAWAESTIGISIAQRSLALARPEIMGQIQPTVLATQEIVADQQGNRFKQKTQLSGRIAHLVGKVKAWTALRKKPNAKKEITLIYYNGHPGKHNIGASYLNVLPHSIYRILTALDENGYDVGSDRLSEKAVFERVMSGGRNIGSQTPEELVRLVREERPVLIPMKVYKEWFANLHPRFRQQVVDKWGEPDSARIMVWTDDKKERYLVLPQVTYGNIHLMPQPARGWDEDEEALFHDVSLPPHHQYIAFYLYLQQQQQADALIHLGTHGTLEWLSGREAGLDADDAPDALLGSMVNIYPYIMDNVGEGTQAKRRGGAVIIDHLTPPFQEAGLRPELRELAGAINDYSVASEKSTVLADAHLKKIKRLAKQINIGRDLDIEGDITGNDVQRLEHYLQELNEKQTPMGMHTFGVSPDPAKARLTAVAMSGRQINVPQHERDSLTDVFFDRIMRSGPAEMQALLDALEGKFIEPALGNDPIRNPDALPTGRNFYALDPSRMPSADIYEAGSALADELVKGYLEQHEGVFPDKVAFNLWSVETIRHEGIMESQILNLLGVRPTYDGFGKVKGVELIPRDSLNRPRVDVLVTPSGLYRDMFPQMMQLLDQAVALAYEAPEKDNVVRLHVDSTARQLADLGVDDANLRQRLAMVRLFGSASGTYGIGVDNAVQASDKWEDNRDIAEVYFNRSGHLYGQGFWGADDGEVQEMTGKDLALSMFRKALSGTKAVVHSRSTNVYGVLDNDDFFQYLGGMTLAIKTLDGTEPDVMVSNLTDPSAMRQESLDKFIGREMNTRYLNPSWIENMLDEGYAGARMIGQVTDNMWGWQATTDQAIRPEDWQEWHDVYVADKYELDMKQRFADADNLYAYQAMLEKMLEVTRKEYWKPDETTVNNLKMVYLETVQAIAKAENIAGAADLTGRGREAPAAKIPASAYDQPTETSRTAADQSLKGYKMKEETLFKAGENTPMEKELDGKILLVLVLVFGLGFLGGSHRP</sequence>
<feature type="compositionally biased region" description="Polar residues" evidence="1">
    <location>
        <begin position="1222"/>
        <end position="1232"/>
    </location>
</feature>
<dbReference type="PANTHER" id="PTHR44119">
    <property type="entry name" value="MAGNESIUM-CHELATASE SUBUNIT CHLH, CHLOROPLASTIC"/>
    <property type="match status" value="1"/>
</dbReference>
<dbReference type="OrthoDB" id="9757976at2"/>
<accession>A0A2S9JUQ6</accession>
<dbReference type="CDD" id="cd10150">
    <property type="entry name" value="CobN_like"/>
    <property type="match status" value="1"/>
</dbReference>
<dbReference type="EMBL" id="PVBS01000001">
    <property type="protein sequence ID" value="PRD56999.1"/>
    <property type="molecule type" value="Genomic_DNA"/>
</dbReference>
<comment type="caution">
    <text evidence="4">The sequence shown here is derived from an EMBL/GenBank/DDBJ whole genome shotgun (WGS) entry which is preliminary data.</text>
</comment>
<dbReference type="InterPro" id="IPR003672">
    <property type="entry name" value="CobN/Mg_chltase"/>
</dbReference>